<keyword evidence="2" id="KW-1185">Reference proteome</keyword>
<dbReference type="AlphaFoldDB" id="A0ABC8T8G0"/>
<dbReference type="PANTHER" id="PTHR37741:SF1">
    <property type="entry name" value="TRANSMEMBRANE PROTEIN"/>
    <property type="match status" value="1"/>
</dbReference>
<organism evidence="1 2">
    <name type="scientific">Ilex paraguariensis</name>
    <name type="common">yerba mate</name>
    <dbReference type="NCBI Taxonomy" id="185542"/>
    <lineage>
        <taxon>Eukaryota</taxon>
        <taxon>Viridiplantae</taxon>
        <taxon>Streptophyta</taxon>
        <taxon>Embryophyta</taxon>
        <taxon>Tracheophyta</taxon>
        <taxon>Spermatophyta</taxon>
        <taxon>Magnoliopsida</taxon>
        <taxon>eudicotyledons</taxon>
        <taxon>Gunneridae</taxon>
        <taxon>Pentapetalae</taxon>
        <taxon>asterids</taxon>
        <taxon>campanulids</taxon>
        <taxon>Aquifoliales</taxon>
        <taxon>Aquifoliaceae</taxon>
        <taxon>Ilex</taxon>
    </lineage>
</organism>
<gene>
    <name evidence="1" type="ORF">ILEXP_LOCUS33488</name>
</gene>
<dbReference type="Proteomes" id="UP001642360">
    <property type="component" value="Unassembled WGS sequence"/>
</dbReference>
<evidence type="ECO:0000313" key="2">
    <source>
        <dbReference type="Proteomes" id="UP001642360"/>
    </source>
</evidence>
<evidence type="ECO:0000313" key="1">
    <source>
        <dbReference type="EMBL" id="CAK9164381.1"/>
    </source>
</evidence>
<comment type="caution">
    <text evidence="1">The sequence shown here is derived from an EMBL/GenBank/DDBJ whole genome shotgun (WGS) entry which is preliminary data.</text>
</comment>
<dbReference type="EMBL" id="CAUOFW020004186">
    <property type="protein sequence ID" value="CAK9164381.1"/>
    <property type="molecule type" value="Genomic_DNA"/>
</dbReference>
<reference evidence="1 2" key="1">
    <citation type="submission" date="2024-02" db="EMBL/GenBank/DDBJ databases">
        <authorList>
            <person name="Vignale AGUSTIN F."/>
            <person name="Sosa J E."/>
            <person name="Modenutti C."/>
        </authorList>
    </citation>
    <scope>NUCLEOTIDE SEQUENCE [LARGE SCALE GENOMIC DNA]</scope>
</reference>
<protein>
    <submittedName>
        <fullName evidence="1">Uncharacterized protein</fullName>
    </submittedName>
</protein>
<name>A0ABC8T8G0_9AQUA</name>
<dbReference type="PANTHER" id="PTHR37741">
    <property type="entry name" value="TRANSMEMBRANE PROTEIN"/>
    <property type="match status" value="1"/>
</dbReference>
<accession>A0ABC8T8G0</accession>
<sequence length="58" mass="6924">MASSEDTFPVVDADRELNHDWNKNFEVDPVSSEMATSLEIKIWNKNFQNSEWDHFHRE</sequence>
<proteinExistence type="predicted"/>